<dbReference type="Pfam" id="PF18199">
    <property type="entry name" value="Dynein_C"/>
    <property type="match status" value="1"/>
</dbReference>
<dbReference type="PANTHER" id="PTHR46961:SF22">
    <property type="entry name" value="DYNEIN BETA CHAIN, CILIARY"/>
    <property type="match status" value="1"/>
</dbReference>
<gene>
    <name evidence="2" type="ORF">RIMI_LOCUS22573616</name>
</gene>
<dbReference type="Proteomes" id="UP001176940">
    <property type="component" value="Unassembled WGS sequence"/>
</dbReference>
<reference evidence="2" key="1">
    <citation type="submission" date="2023-07" db="EMBL/GenBank/DDBJ databases">
        <authorList>
            <person name="Stuckert A."/>
        </authorList>
    </citation>
    <scope>NUCLEOTIDE SEQUENCE</scope>
</reference>
<protein>
    <recommendedName>
        <fullName evidence="1">Dynein heavy chain C-terminal domain-containing protein</fullName>
    </recommendedName>
</protein>
<keyword evidence="3" id="KW-1185">Reference proteome</keyword>
<dbReference type="EMBL" id="CAUEEQ010078690">
    <property type="protein sequence ID" value="CAJ0967857.1"/>
    <property type="molecule type" value="Genomic_DNA"/>
</dbReference>
<accession>A0ABN9MND3</accession>
<proteinExistence type="predicted"/>
<organism evidence="2 3">
    <name type="scientific">Ranitomeya imitator</name>
    <name type="common">mimic poison frog</name>
    <dbReference type="NCBI Taxonomy" id="111125"/>
    <lineage>
        <taxon>Eukaryota</taxon>
        <taxon>Metazoa</taxon>
        <taxon>Chordata</taxon>
        <taxon>Craniata</taxon>
        <taxon>Vertebrata</taxon>
        <taxon>Euteleostomi</taxon>
        <taxon>Amphibia</taxon>
        <taxon>Batrachia</taxon>
        <taxon>Anura</taxon>
        <taxon>Neobatrachia</taxon>
        <taxon>Hyloidea</taxon>
        <taxon>Dendrobatidae</taxon>
        <taxon>Dendrobatinae</taxon>
        <taxon>Ranitomeya</taxon>
    </lineage>
</organism>
<dbReference type="InterPro" id="IPR041228">
    <property type="entry name" value="Dynein_C"/>
</dbReference>
<dbReference type="PANTHER" id="PTHR46961">
    <property type="entry name" value="DYNEIN HEAVY CHAIN 1, AXONEMAL-LIKE PROTEIN"/>
    <property type="match status" value="1"/>
</dbReference>
<sequence length="227" mass="25970">MISADTFLEIMSLMFDRKLALAPGFVIPSNLDYQGYHRYIDEMLPPESPVHYGLHPNAEIEFLTVTSDNLFRTLLELQSRDSINGEGAPQTEEEKVKAFLDDILDKLPEGYNMADITSKTADRSPYILVCFQECERMNLLLHEIRRSLKELDLGLKDGNQGKHRVTKRGPALSYPMFTLFTSEDIAGSVSHTPIQRCPREIQRRNKVLDFVQRPTMAQQGPDHEIFL</sequence>
<comment type="caution">
    <text evidence="2">The sequence shown here is derived from an EMBL/GenBank/DDBJ whole genome shotgun (WGS) entry which is preliminary data.</text>
</comment>
<dbReference type="Gene3D" id="1.20.1270.280">
    <property type="match status" value="1"/>
</dbReference>
<dbReference type="InterPro" id="IPR026983">
    <property type="entry name" value="DHC"/>
</dbReference>
<evidence type="ECO:0000313" key="2">
    <source>
        <dbReference type="EMBL" id="CAJ0967857.1"/>
    </source>
</evidence>
<name>A0ABN9MND3_9NEOB</name>
<evidence type="ECO:0000313" key="3">
    <source>
        <dbReference type="Proteomes" id="UP001176940"/>
    </source>
</evidence>
<evidence type="ECO:0000259" key="1">
    <source>
        <dbReference type="Pfam" id="PF18199"/>
    </source>
</evidence>
<feature type="domain" description="Dynein heavy chain C-terminal" evidence="1">
    <location>
        <begin position="66"/>
        <end position="156"/>
    </location>
</feature>